<evidence type="ECO:0000256" key="1">
    <source>
        <dbReference type="ARBA" id="ARBA00009437"/>
    </source>
</evidence>
<dbReference type="SUPFAM" id="SSF46785">
    <property type="entry name" value="Winged helix' DNA-binding domain"/>
    <property type="match status" value="1"/>
</dbReference>
<dbReference type="InterPro" id="IPR050950">
    <property type="entry name" value="HTH-type_LysR_regulators"/>
</dbReference>
<reference evidence="6 7" key="1">
    <citation type="submission" date="2016-11" db="EMBL/GenBank/DDBJ databases">
        <authorList>
            <person name="Jaros S."/>
            <person name="Januszkiewicz K."/>
            <person name="Wedrychowicz H."/>
        </authorList>
    </citation>
    <scope>NUCLEOTIDE SEQUENCE [LARGE SCALE GENOMIC DNA]</scope>
    <source>
        <strain evidence="6 7">CGMCC 1.10190</strain>
    </source>
</reference>
<evidence type="ECO:0000313" key="6">
    <source>
        <dbReference type="EMBL" id="SHI13952.1"/>
    </source>
</evidence>
<dbReference type="Pfam" id="PF03466">
    <property type="entry name" value="LysR_substrate"/>
    <property type="match status" value="1"/>
</dbReference>
<dbReference type="InterPro" id="IPR005119">
    <property type="entry name" value="LysR_subst-bd"/>
</dbReference>
<comment type="similarity">
    <text evidence="1">Belongs to the LysR transcriptional regulatory family.</text>
</comment>
<dbReference type="OrthoDB" id="8675247at2"/>
<dbReference type="CDD" id="cd08440">
    <property type="entry name" value="PBP2_LTTR_like_4"/>
    <property type="match status" value="1"/>
</dbReference>
<dbReference type="InterPro" id="IPR036388">
    <property type="entry name" value="WH-like_DNA-bd_sf"/>
</dbReference>
<dbReference type="Gene3D" id="3.40.190.10">
    <property type="entry name" value="Periplasmic binding protein-like II"/>
    <property type="match status" value="2"/>
</dbReference>
<gene>
    <name evidence="6" type="ORF">SAMN04488135_11039</name>
</gene>
<sequence length="309" mass="33890">MTINIKYRSLKALLLAAETGSFTHAADRLGVTQPSFTSLIQDLEAILDVRLFERTTRSIGLTAAGAEFLARIQRPVADLEEAYRSMLDLAAVKRGAIVLGALPSTALTFIPATLGALQHKHPGLQIRVVEAHNDELLTMLRTNQIEFALATLLGAAPDLDFKPLVADSFFAVYRSKHPVAVMESLHWDELVPFDLILLSQGSSARAQFDRAVANSAAPAGLRYDVTHMTTAVQLVRQGLGVALLPRLALPALHLEGLLYRPIDDDTAQRTIGILQRRDRHPSPAAQAFWKELEKVARYTEKTLPPLGRP</sequence>
<dbReference type="PRINTS" id="PR00039">
    <property type="entry name" value="HTHLYSR"/>
</dbReference>
<dbReference type="AlphaFoldDB" id="A0A1M5YPG9"/>
<dbReference type="RefSeq" id="WP_073105250.1">
    <property type="nucleotide sequence ID" value="NZ_FQXE01000010.1"/>
</dbReference>
<dbReference type="SUPFAM" id="SSF53850">
    <property type="entry name" value="Periplasmic binding protein-like II"/>
    <property type="match status" value="1"/>
</dbReference>
<dbReference type="InterPro" id="IPR000847">
    <property type="entry name" value="LysR_HTH_N"/>
</dbReference>
<protein>
    <submittedName>
        <fullName evidence="6">DNA-binding transcriptional regulator, LysR family</fullName>
    </submittedName>
</protein>
<dbReference type="Gene3D" id="1.10.10.10">
    <property type="entry name" value="Winged helix-like DNA-binding domain superfamily/Winged helix DNA-binding domain"/>
    <property type="match status" value="1"/>
</dbReference>
<evidence type="ECO:0000256" key="4">
    <source>
        <dbReference type="ARBA" id="ARBA00023163"/>
    </source>
</evidence>
<dbReference type="Pfam" id="PF00126">
    <property type="entry name" value="HTH_1"/>
    <property type="match status" value="1"/>
</dbReference>
<dbReference type="PANTHER" id="PTHR30419:SF8">
    <property type="entry name" value="NITROGEN ASSIMILATION TRANSCRIPTIONAL ACTIVATOR-RELATED"/>
    <property type="match status" value="1"/>
</dbReference>
<dbReference type="EMBL" id="FQXE01000010">
    <property type="protein sequence ID" value="SHI13952.1"/>
    <property type="molecule type" value="Genomic_DNA"/>
</dbReference>
<keyword evidence="7" id="KW-1185">Reference proteome</keyword>
<dbReference type="PROSITE" id="PS50931">
    <property type="entry name" value="HTH_LYSR"/>
    <property type="match status" value="1"/>
</dbReference>
<dbReference type="FunFam" id="1.10.10.10:FF:000001">
    <property type="entry name" value="LysR family transcriptional regulator"/>
    <property type="match status" value="1"/>
</dbReference>
<dbReference type="InterPro" id="IPR036390">
    <property type="entry name" value="WH_DNA-bd_sf"/>
</dbReference>
<feature type="domain" description="HTH lysR-type" evidence="5">
    <location>
        <begin position="5"/>
        <end position="62"/>
    </location>
</feature>
<proteinExistence type="inferred from homology"/>
<evidence type="ECO:0000256" key="2">
    <source>
        <dbReference type="ARBA" id="ARBA00023015"/>
    </source>
</evidence>
<evidence type="ECO:0000259" key="5">
    <source>
        <dbReference type="PROSITE" id="PS50931"/>
    </source>
</evidence>
<dbReference type="PANTHER" id="PTHR30419">
    <property type="entry name" value="HTH-TYPE TRANSCRIPTIONAL REGULATOR YBHD"/>
    <property type="match status" value="1"/>
</dbReference>
<keyword evidence="3 6" id="KW-0238">DNA-binding</keyword>
<name>A0A1M5YPG9_9BURK</name>
<dbReference type="GO" id="GO:0005829">
    <property type="term" value="C:cytosol"/>
    <property type="evidence" value="ECO:0007669"/>
    <property type="project" value="TreeGrafter"/>
</dbReference>
<organism evidence="6 7">
    <name type="scientific">Pollutimonas bauzanensis</name>
    <dbReference type="NCBI Taxonomy" id="658167"/>
    <lineage>
        <taxon>Bacteria</taxon>
        <taxon>Pseudomonadati</taxon>
        <taxon>Pseudomonadota</taxon>
        <taxon>Betaproteobacteria</taxon>
        <taxon>Burkholderiales</taxon>
        <taxon>Alcaligenaceae</taxon>
        <taxon>Pollutimonas</taxon>
    </lineage>
</organism>
<keyword evidence="4" id="KW-0804">Transcription</keyword>
<dbReference type="Proteomes" id="UP000184226">
    <property type="component" value="Unassembled WGS sequence"/>
</dbReference>
<evidence type="ECO:0000256" key="3">
    <source>
        <dbReference type="ARBA" id="ARBA00023125"/>
    </source>
</evidence>
<accession>A0A1M5YPG9</accession>
<dbReference type="GO" id="GO:0003700">
    <property type="term" value="F:DNA-binding transcription factor activity"/>
    <property type="evidence" value="ECO:0007669"/>
    <property type="project" value="InterPro"/>
</dbReference>
<keyword evidence="2" id="KW-0805">Transcription regulation</keyword>
<evidence type="ECO:0000313" key="7">
    <source>
        <dbReference type="Proteomes" id="UP000184226"/>
    </source>
</evidence>
<dbReference type="GO" id="GO:0003677">
    <property type="term" value="F:DNA binding"/>
    <property type="evidence" value="ECO:0007669"/>
    <property type="project" value="UniProtKB-KW"/>
</dbReference>
<dbReference type="STRING" id="658167.SAMN04488135_11039"/>